<proteinExistence type="predicted"/>
<dbReference type="EMBL" id="ADFP01000034">
    <property type="protein sequence ID" value="EFB91527.1"/>
    <property type="molecule type" value="Genomic_DNA"/>
</dbReference>
<evidence type="ECO:0000313" key="2">
    <source>
        <dbReference type="Proteomes" id="UP000006462"/>
    </source>
</evidence>
<sequence length="53" mass="5944">MSSGPENYLNIPPHNLGNYSFYKTGRLHLELSSSISSSKRVTAFINYPRTILA</sequence>
<accession>A0ABM9ZX98</accession>
<organism evidence="1 2">
    <name type="scientific">Pyramidobacter piscolens W5455</name>
    <dbReference type="NCBI Taxonomy" id="352165"/>
    <lineage>
        <taxon>Bacteria</taxon>
        <taxon>Thermotogati</taxon>
        <taxon>Synergistota</taxon>
        <taxon>Synergistia</taxon>
        <taxon>Synergistales</taxon>
        <taxon>Dethiosulfovibrionaceae</taxon>
        <taxon>Pyramidobacter</taxon>
    </lineage>
</organism>
<comment type="caution">
    <text evidence="1">The sequence shown here is derived from an EMBL/GenBank/DDBJ whole genome shotgun (WGS) entry which is preliminary data.</text>
</comment>
<protein>
    <submittedName>
        <fullName evidence="1">Uncharacterized protein</fullName>
    </submittedName>
</protein>
<gene>
    <name evidence="1" type="ORF">HMPREF7215_1904</name>
</gene>
<keyword evidence="2" id="KW-1185">Reference proteome</keyword>
<reference evidence="1 2" key="1">
    <citation type="submission" date="2009-12" db="EMBL/GenBank/DDBJ databases">
        <authorList>
            <person name="Shrivastava S."/>
            <person name="Madupu R."/>
            <person name="Durkin A.S."/>
            <person name="Torralba M."/>
            <person name="Methe B."/>
            <person name="Sutton G.G."/>
            <person name="Strausberg R.L."/>
            <person name="Nelson K.E."/>
        </authorList>
    </citation>
    <scope>NUCLEOTIDE SEQUENCE [LARGE SCALE GENOMIC DNA]</scope>
    <source>
        <strain evidence="1 2">W5455</strain>
    </source>
</reference>
<evidence type="ECO:0000313" key="1">
    <source>
        <dbReference type="EMBL" id="EFB91527.1"/>
    </source>
</evidence>
<dbReference type="Proteomes" id="UP000006462">
    <property type="component" value="Unassembled WGS sequence"/>
</dbReference>
<name>A0ABM9ZX98_9BACT</name>